<dbReference type="Proteomes" id="UP000076584">
    <property type="component" value="Unassembled WGS sequence"/>
</dbReference>
<dbReference type="EMBL" id="LFIW01000316">
    <property type="protein sequence ID" value="KZL87248.1"/>
    <property type="molecule type" value="Genomic_DNA"/>
</dbReference>
<organism evidence="4 5">
    <name type="scientific">Colletotrichum incanum</name>
    <name type="common">Soybean anthracnose fungus</name>
    <dbReference type="NCBI Taxonomy" id="1573173"/>
    <lineage>
        <taxon>Eukaryota</taxon>
        <taxon>Fungi</taxon>
        <taxon>Dikarya</taxon>
        <taxon>Ascomycota</taxon>
        <taxon>Pezizomycotina</taxon>
        <taxon>Sordariomycetes</taxon>
        <taxon>Hypocreomycetidae</taxon>
        <taxon>Glomerellales</taxon>
        <taxon>Glomerellaceae</taxon>
        <taxon>Colletotrichum</taxon>
        <taxon>Colletotrichum spaethianum species complex</taxon>
    </lineage>
</organism>
<reference evidence="4 5" key="1">
    <citation type="submission" date="2015-06" db="EMBL/GenBank/DDBJ databases">
        <title>Survival trade-offs in plant roots during colonization by closely related pathogenic and mutualistic fungi.</title>
        <authorList>
            <person name="Hacquard S."/>
            <person name="Kracher B."/>
            <person name="Hiruma K."/>
            <person name="Weinman A."/>
            <person name="Muench P."/>
            <person name="Garrido Oter R."/>
            <person name="Ver Loren van Themaat E."/>
            <person name="Dallerey J.-F."/>
            <person name="Damm U."/>
            <person name="Henrissat B."/>
            <person name="Lespinet O."/>
            <person name="Thon M."/>
            <person name="Kemen E."/>
            <person name="McHardy A.C."/>
            <person name="Schulze-Lefert P."/>
            <person name="O'Connell R.J."/>
        </authorList>
    </citation>
    <scope>NUCLEOTIDE SEQUENCE [LARGE SCALE GENOMIC DNA]</scope>
    <source>
        <strain evidence="4 5">MAFF 238704</strain>
    </source>
</reference>
<keyword evidence="1" id="KW-0677">Repeat</keyword>
<feature type="repeat" description="ANK" evidence="2">
    <location>
        <begin position="955"/>
        <end position="987"/>
    </location>
</feature>
<dbReference type="InterPro" id="IPR036770">
    <property type="entry name" value="Ankyrin_rpt-contain_sf"/>
</dbReference>
<dbReference type="InterPro" id="IPR035994">
    <property type="entry name" value="Nucleoside_phosphorylase_sf"/>
</dbReference>
<dbReference type="AlphaFoldDB" id="A0A162PK99"/>
<evidence type="ECO:0000313" key="4">
    <source>
        <dbReference type="EMBL" id="KZL87248.1"/>
    </source>
</evidence>
<dbReference type="InterPro" id="IPR053137">
    <property type="entry name" value="NLR-like"/>
</dbReference>
<dbReference type="SUPFAM" id="SSF52540">
    <property type="entry name" value="P-loop containing nucleoside triphosphate hydrolases"/>
    <property type="match status" value="1"/>
</dbReference>
<feature type="non-terminal residue" evidence="4">
    <location>
        <position position="1145"/>
    </location>
</feature>
<dbReference type="PANTHER" id="PTHR46082:SF11">
    <property type="entry name" value="AAA+ ATPASE DOMAIN-CONTAINING PROTEIN-RELATED"/>
    <property type="match status" value="1"/>
</dbReference>
<sequence>MEALKRLPNPQLYTVGWITALDKELTAAQAMLDEEHQRPENFRKHPKDTNNYVWGRVGDHNIVIASLPAGKYGTVSAATTAWSMIGSLPHLRFGLMVGIGAGIPRLADNIDIRLGDVVVSQPTGTSPGVVQYDLGKLENDGQFKRVGSLASPPEVLLKGLGALKAKRRLKGPQVRSILDDILQRHPLLAEAEPGDAAFVHQGAHNDRLFEASSIHIQRPGRQSAVSSAGAVPHNVSTHYFQLAMAWIWSFFWLVYASVRTPASTNDARRSLPSEDASCQEASQTKACEHCDTGTEIGRRQRRSTDPVVHYGVIASGNSVVKDGISRDDIVQRLGDKCICFEMEAADLMDNFPCLVIRGICDYADTHKNDRWQNYAAATAAAFAKELLEVIDGEDVEGASRIDKIMEELCEGVSQIASTTKSMQRSLHFQDVMKWLSPPDPSANYNKAFQQRHEGTGQWFLESEEYSEWKKTPKSSLWLHGIPGCGKTILSSTVIRDLSNTESYAKSLLYFYFDFTDTSKQSLEKAIRSLIAQLYSKSLDVQTHLDSLYFSCKNASRQPSIDSLISTFEAMAQQIGEVWIVLDALDECQTRANPRYEGLLHWIVSVLNSPQANIHLLVTSRPEHDIESELKMFIDNRVFLQSTLVTEDIRAYVHGTVRQYKGFERWQRKETILDEIESHLMEKANEMFRWVSCQLDALEKCPDPNSLRQTLRSLPRTLDETYARLISKIPPEFEQTARRLLQFLVFSERPLRIEEAVDMIAVVTEDKPRFDAKNRMPQPYEISIYCSSLVAVITRDDNDGESEVKELQLAHFSVKKYLLSDRVEQAISGTFRETLARASITEICLAYLLELEYSLSPARLRQSYPLAQYAAQYWMSHAVEADTSRVDTLIREFCQRKHSSKTFYQLHDPDQPWIKELGEFETSDAPMLYYIALRGITCAIEEMLKNGADVNAEGGEYGNALQAASYNGHKEIVQTLLDKGADVNAQGGHFGNALQAASFEGHQAVVETIISTGKVDVDSRDGRDPLTVPIDKDFAANEIHEYGVNANSKDVEGATPIIWAARGGHEDAVRLLLSQAKLDPDSCDKNDRTTLSWANNMVDINSQDWDGYTPLMWAMRKSHLRVVKLLLQGGSRMSGTLKASLVSQAF</sequence>
<keyword evidence="2" id="KW-0040">ANK repeat</keyword>
<dbReference type="GO" id="GO:0003824">
    <property type="term" value="F:catalytic activity"/>
    <property type="evidence" value="ECO:0007669"/>
    <property type="project" value="InterPro"/>
</dbReference>
<dbReference type="Gene3D" id="3.40.50.1580">
    <property type="entry name" value="Nucleoside phosphorylase domain"/>
    <property type="match status" value="1"/>
</dbReference>
<keyword evidence="5" id="KW-1185">Reference proteome</keyword>
<evidence type="ECO:0000313" key="5">
    <source>
        <dbReference type="Proteomes" id="UP000076584"/>
    </source>
</evidence>
<dbReference type="GO" id="GO:0009116">
    <property type="term" value="P:nucleoside metabolic process"/>
    <property type="evidence" value="ECO:0007669"/>
    <property type="project" value="InterPro"/>
</dbReference>
<evidence type="ECO:0000256" key="1">
    <source>
        <dbReference type="ARBA" id="ARBA00022737"/>
    </source>
</evidence>
<gene>
    <name evidence="4" type="ORF">CI238_12175</name>
</gene>
<feature type="domain" description="NACHT" evidence="3">
    <location>
        <begin position="474"/>
        <end position="621"/>
    </location>
</feature>
<feature type="repeat" description="ANK" evidence="2">
    <location>
        <begin position="1105"/>
        <end position="1137"/>
    </location>
</feature>
<dbReference type="Gene3D" id="3.40.50.300">
    <property type="entry name" value="P-loop containing nucleotide triphosphate hydrolases"/>
    <property type="match status" value="1"/>
</dbReference>
<dbReference type="PROSITE" id="PS50088">
    <property type="entry name" value="ANK_REPEAT"/>
    <property type="match status" value="2"/>
</dbReference>
<dbReference type="SMART" id="SM00248">
    <property type="entry name" value="ANK"/>
    <property type="match status" value="4"/>
</dbReference>
<dbReference type="SUPFAM" id="SSF48403">
    <property type="entry name" value="Ankyrin repeat"/>
    <property type="match status" value="1"/>
</dbReference>
<evidence type="ECO:0000259" key="3">
    <source>
        <dbReference type="PROSITE" id="PS50837"/>
    </source>
</evidence>
<dbReference type="InterPro" id="IPR027417">
    <property type="entry name" value="P-loop_NTPase"/>
</dbReference>
<comment type="caution">
    <text evidence="4">The sequence shown here is derived from an EMBL/GenBank/DDBJ whole genome shotgun (WGS) entry which is preliminary data.</text>
</comment>
<dbReference type="InterPro" id="IPR007111">
    <property type="entry name" value="NACHT_NTPase"/>
</dbReference>
<dbReference type="PROSITE" id="PS50297">
    <property type="entry name" value="ANK_REP_REGION"/>
    <property type="match status" value="2"/>
</dbReference>
<accession>A0A162PK99</accession>
<dbReference type="PROSITE" id="PS50837">
    <property type="entry name" value="NACHT"/>
    <property type="match status" value="1"/>
</dbReference>
<dbReference type="InterPro" id="IPR056884">
    <property type="entry name" value="NPHP3-like_N"/>
</dbReference>
<protein>
    <submittedName>
        <fullName evidence="4">Pfs domain-containing protein</fullName>
    </submittedName>
</protein>
<dbReference type="STRING" id="1573173.A0A162PK99"/>
<dbReference type="SUPFAM" id="SSF53167">
    <property type="entry name" value="Purine and uridine phosphorylases"/>
    <property type="match status" value="1"/>
</dbReference>
<dbReference type="InterPro" id="IPR002110">
    <property type="entry name" value="Ankyrin_rpt"/>
</dbReference>
<dbReference type="Pfam" id="PF24883">
    <property type="entry name" value="NPHP3_N"/>
    <property type="match status" value="1"/>
</dbReference>
<evidence type="ECO:0000256" key="2">
    <source>
        <dbReference type="PROSITE-ProRule" id="PRU00023"/>
    </source>
</evidence>
<dbReference type="Gene3D" id="1.25.40.20">
    <property type="entry name" value="Ankyrin repeat-containing domain"/>
    <property type="match status" value="3"/>
</dbReference>
<dbReference type="PANTHER" id="PTHR46082">
    <property type="entry name" value="ATP/GTP-BINDING PROTEIN-RELATED"/>
    <property type="match status" value="1"/>
</dbReference>
<proteinExistence type="predicted"/>
<name>A0A162PK99_COLIC</name>
<dbReference type="Pfam" id="PF12796">
    <property type="entry name" value="Ank_2"/>
    <property type="match status" value="2"/>
</dbReference>